<dbReference type="EMBL" id="GBRH01172858">
    <property type="protein sequence ID" value="JAE25038.1"/>
    <property type="molecule type" value="Transcribed_RNA"/>
</dbReference>
<feature type="region of interest" description="Disordered" evidence="1">
    <location>
        <begin position="1"/>
        <end position="27"/>
    </location>
</feature>
<evidence type="ECO:0000313" key="2">
    <source>
        <dbReference type="EMBL" id="JAE25038.1"/>
    </source>
</evidence>
<accession>A0A0A9GWT0</accession>
<reference evidence="2" key="2">
    <citation type="journal article" date="2015" name="Data Brief">
        <title>Shoot transcriptome of the giant reed, Arundo donax.</title>
        <authorList>
            <person name="Barrero R.A."/>
            <person name="Guerrero F.D."/>
            <person name="Moolhuijzen P."/>
            <person name="Goolsby J.A."/>
            <person name="Tidwell J."/>
            <person name="Bellgard S.E."/>
            <person name="Bellgard M.I."/>
        </authorList>
    </citation>
    <scope>NUCLEOTIDE SEQUENCE</scope>
    <source>
        <tissue evidence="2">Shoot tissue taken approximately 20 cm above the soil surface</tissue>
    </source>
</reference>
<sequence length="27" mass="3041">MKLRRRSEPAAAPGNDFHGDELNSKPF</sequence>
<dbReference type="AlphaFoldDB" id="A0A0A9GWT0"/>
<evidence type="ECO:0000256" key="1">
    <source>
        <dbReference type="SAM" id="MobiDB-lite"/>
    </source>
</evidence>
<protein>
    <submittedName>
        <fullName evidence="2">Uncharacterized protein</fullName>
    </submittedName>
</protein>
<organism evidence="2">
    <name type="scientific">Arundo donax</name>
    <name type="common">Giant reed</name>
    <name type="synonym">Donax arundinaceus</name>
    <dbReference type="NCBI Taxonomy" id="35708"/>
    <lineage>
        <taxon>Eukaryota</taxon>
        <taxon>Viridiplantae</taxon>
        <taxon>Streptophyta</taxon>
        <taxon>Embryophyta</taxon>
        <taxon>Tracheophyta</taxon>
        <taxon>Spermatophyta</taxon>
        <taxon>Magnoliopsida</taxon>
        <taxon>Liliopsida</taxon>
        <taxon>Poales</taxon>
        <taxon>Poaceae</taxon>
        <taxon>PACMAD clade</taxon>
        <taxon>Arundinoideae</taxon>
        <taxon>Arundineae</taxon>
        <taxon>Arundo</taxon>
    </lineage>
</organism>
<feature type="compositionally biased region" description="Basic and acidic residues" evidence="1">
    <location>
        <begin position="17"/>
        <end position="27"/>
    </location>
</feature>
<name>A0A0A9GWT0_ARUDO</name>
<reference evidence="2" key="1">
    <citation type="submission" date="2014-09" db="EMBL/GenBank/DDBJ databases">
        <authorList>
            <person name="Magalhaes I.L.F."/>
            <person name="Oliveira U."/>
            <person name="Santos F.R."/>
            <person name="Vidigal T.H.D.A."/>
            <person name="Brescovit A.D."/>
            <person name="Santos A.J."/>
        </authorList>
    </citation>
    <scope>NUCLEOTIDE SEQUENCE</scope>
    <source>
        <tissue evidence="2">Shoot tissue taken approximately 20 cm above the soil surface</tissue>
    </source>
</reference>
<proteinExistence type="predicted"/>